<dbReference type="Pfam" id="PF24997">
    <property type="entry name" value="PSF1_C"/>
    <property type="match status" value="1"/>
</dbReference>
<dbReference type="EMBL" id="GBBI01003157">
    <property type="protein sequence ID" value="JAC15555.1"/>
    <property type="molecule type" value="mRNA"/>
</dbReference>
<dbReference type="PANTHER" id="PTHR12914:SF2">
    <property type="entry name" value="DNA REPLICATION COMPLEX GINS PROTEIN PSF1"/>
    <property type="match status" value="1"/>
</dbReference>
<dbReference type="PANTHER" id="PTHR12914">
    <property type="entry name" value="PARTNER OF SLD5"/>
    <property type="match status" value="1"/>
</dbReference>
<reference evidence="8" key="1">
    <citation type="journal article" date="2014" name="PLoS Negl. Trop. Dis.">
        <title>An updated insight into the Sialotranscriptome of Triatoma infestans: developmental stage and geographic variations.</title>
        <authorList>
            <person name="Schwarz A."/>
            <person name="Medrano-Mercado N."/>
            <person name="Schaub G.A."/>
            <person name="Struchiner C.J."/>
            <person name="Bargues M.D."/>
            <person name="Levy M.Z."/>
            <person name="Ribeiro J.M."/>
        </authorList>
    </citation>
    <scope>NUCLEOTIDE SEQUENCE</scope>
    <source>
        <strain evidence="8">Chile</strain>
        <tissue evidence="8">Salivary glands</tissue>
    </source>
</reference>
<dbReference type="InterPro" id="IPR005339">
    <property type="entry name" value="GINS_Psf1"/>
</dbReference>
<dbReference type="InterPro" id="IPR056783">
    <property type="entry name" value="PSF1_C"/>
</dbReference>
<dbReference type="GO" id="GO:1902983">
    <property type="term" value="P:DNA strand elongation involved in mitotic DNA replication"/>
    <property type="evidence" value="ECO:0007669"/>
    <property type="project" value="TreeGrafter"/>
</dbReference>
<dbReference type="Pfam" id="PF05916">
    <property type="entry name" value="Sld5"/>
    <property type="match status" value="1"/>
</dbReference>
<evidence type="ECO:0000256" key="5">
    <source>
        <dbReference type="RuleBase" id="RU368085"/>
    </source>
</evidence>
<dbReference type="GO" id="GO:0000811">
    <property type="term" value="C:GINS complex"/>
    <property type="evidence" value="ECO:0007669"/>
    <property type="project" value="UniProtKB-UniRule"/>
</dbReference>
<protein>
    <recommendedName>
        <fullName evidence="5">DNA replication complex GINS protein PSF1</fullName>
    </recommendedName>
</protein>
<feature type="domain" description="GINS subunit" evidence="6">
    <location>
        <begin position="35"/>
        <end position="127"/>
    </location>
</feature>
<evidence type="ECO:0000313" key="8">
    <source>
        <dbReference type="EMBL" id="JAC15555.1"/>
    </source>
</evidence>
<feature type="domain" description="DNA replication complex GINS protein PSF1 C-terminal" evidence="7">
    <location>
        <begin position="143"/>
        <end position="193"/>
    </location>
</feature>
<accession>A0A023F2L3</accession>
<dbReference type="Gene3D" id="1.20.58.1030">
    <property type="match status" value="1"/>
</dbReference>
<dbReference type="InterPro" id="IPR036224">
    <property type="entry name" value="GINS_bundle-like_dom_sf"/>
</dbReference>
<evidence type="ECO:0000256" key="1">
    <source>
        <dbReference type="ARBA" id="ARBA00004123"/>
    </source>
</evidence>
<dbReference type="CDD" id="cd11710">
    <property type="entry name" value="GINS_A_psf1"/>
    <property type="match status" value="1"/>
</dbReference>
<sequence>MWGDRALALIKNLDRCQDTMPPFEDDSIRLILEEMRELNQFIEDAMNSTFHPVTNNYMPGVIARQAALERNKRCLLAYQWNRLQRLREMRWEFGTILPSDIKMNLSEGEVLWFNKYSKNLANYMKTLGGRNGLNLAQDMKPPKQLYIEVRCLTDYGKLELNTGETILLSKNTQHLIPRSQCESLIRQGILEQID</sequence>
<comment type="subcellular location">
    <subcellularLocation>
        <location evidence="1 5">Nucleus</location>
    </subcellularLocation>
</comment>
<dbReference type="InterPro" id="IPR021151">
    <property type="entry name" value="GINS_A"/>
</dbReference>
<comment type="similarity">
    <text evidence="2 5">Belongs to the GINS1/PSF1 family.</text>
</comment>
<keyword evidence="4 5" id="KW-0539">Nucleus</keyword>
<evidence type="ECO:0000256" key="4">
    <source>
        <dbReference type="ARBA" id="ARBA00023242"/>
    </source>
</evidence>
<evidence type="ECO:0000256" key="2">
    <source>
        <dbReference type="ARBA" id="ARBA00006677"/>
    </source>
</evidence>
<organism evidence="8">
    <name type="scientific">Triatoma infestans</name>
    <name type="common">Assassin bug</name>
    <dbReference type="NCBI Taxonomy" id="30076"/>
    <lineage>
        <taxon>Eukaryota</taxon>
        <taxon>Metazoa</taxon>
        <taxon>Ecdysozoa</taxon>
        <taxon>Arthropoda</taxon>
        <taxon>Hexapoda</taxon>
        <taxon>Insecta</taxon>
        <taxon>Pterygota</taxon>
        <taxon>Neoptera</taxon>
        <taxon>Paraneoptera</taxon>
        <taxon>Hemiptera</taxon>
        <taxon>Heteroptera</taxon>
        <taxon>Panheteroptera</taxon>
        <taxon>Cimicomorpha</taxon>
        <taxon>Reduviidae</taxon>
        <taxon>Triatominae</taxon>
        <taxon>Triatoma</taxon>
    </lineage>
</organism>
<evidence type="ECO:0000256" key="3">
    <source>
        <dbReference type="ARBA" id="ARBA00022705"/>
    </source>
</evidence>
<proteinExistence type="evidence at transcript level"/>
<dbReference type="AlphaFoldDB" id="A0A023F2L3"/>
<evidence type="ECO:0000259" key="6">
    <source>
        <dbReference type="Pfam" id="PF05916"/>
    </source>
</evidence>
<evidence type="ECO:0000259" key="7">
    <source>
        <dbReference type="Pfam" id="PF24997"/>
    </source>
</evidence>
<keyword evidence="3 5" id="KW-0235">DNA replication</keyword>
<dbReference type="CDD" id="cd21696">
    <property type="entry name" value="GINS_B_Psf1"/>
    <property type="match status" value="1"/>
</dbReference>
<comment type="subunit">
    <text evidence="5">Component of the GINS complex.</text>
</comment>
<name>A0A023F2L3_TRIIF</name>
<comment type="function">
    <text evidence="5">Required for correct functioning of the GINS complex, a complex that plays an essential role in the initiation of DNA replication, and progression of DNA replication forks. GINS complex seems to bind preferentially to single-stranded DNA.</text>
</comment>
<dbReference type="SUPFAM" id="SSF158573">
    <property type="entry name" value="GINS helical bundle-like"/>
    <property type="match status" value="1"/>
</dbReference>